<comment type="caution">
    <text evidence="3">The sequence shown here is derived from an EMBL/GenBank/DDBJ whole genome shotgun (WGS) entry which is preliminary data.</text>
</comment>
<dbReference type="RefSeq" id="WP_256406897.1">
    <property type="nucleotide sequence ID" value="NZ_CP187151.1"/>
</dbReference>
<dbReference type="Gene3D" id="3.40.630.10">
    <property type="entry name" value="Zn peptidases"/>
    <property type="match status" value="1"/>
</dbReference>
<proteinExistence type="predicted"/>
<evidence type="ECO:0000259" key="2">
    <source>
        <dbReference type="Pfam" id="PF07687"/>
    </source>
</evidence>
<dbReference type="Pfam" id="PF07687">
    <property type="entry name" value="M20_dimer"/>
    <property type="match status" value="1"/>
</dbReference>
<keyword evidence="1 3" id="KW-0378">Hydrolase</keyword>
<dbReference type="PANTHER" id="PTHR32494">
    <property type="entry name" value="ALLANTOATE DEIMINASE-RELATED"/>
    <property type="match status" value="1"/>
</dbReference>
<protein>
    <submittedName>
        <fullName evidence="3">Zn-dependent hydrolase</fullName>
    </submittedName>
</protein>
<dbReference type="Gene3D" id="3.30.70.360">
    <property type="match status" value="1"/>
</dbReference>
<dbReference type="NCBIfam" id="TIGR01879">
    <property type="entry name" value="hydantase"/>
    <property type="match status" value="1"/>
</dbReference>
<dbReference type="PIRSF" id="PIRSF001235">
    <property type="entry name" value="Amidase_carbamoylase"/>
    <property type="match status" value="1"/>
</dbReference>
<dbReference type="CDD" id="cd03884">
    <property type="entry name" value="M20_bAS"/>
    <property type="match status" value="1"/>
</dbReference>
<dbReference type="SUPFAM" id="SSF53187">
    <property type="entry name" value="Zn-dependent exopeptidases"/>
    <property type="match status" value="1"/>
</dbReference>
<dbReference type="Pfam" id="PF01546">
    <property type="entry name" value="Peptidase_M20"/>
    <property type="match status" value="1"/>
</dbReference>
<sequence>MIIDESRLQDDIETTAAFGTTDAPDGHGRTVLPGTPANQEARDYLVSRMEATGLDVRIDAVGNIAGRWVPDAADADAAPVATGSHLDSVPNGGIFDGPLGVYAALEAVRALESSNERIRRPIEVVSFTGEEGSRFPPLLGSSVAVGTRDVSDALAATDADGVTLREALEGIGYAGDGVLDASSWDSWFELHIEQGRVLEHEGVSAGVVSAITGIMHGDVRIDGEANHAGTTAMLERQDALAAAAEFILDVERAADDRLADSESVVGTVGRVDVAPNATNVVPGTVEMGVDVRDVERDMMDAVEADIRDSLDRIATDRDVETRFEKGVDIDPVPMDERCRDALRDGAAAAGIDALELSSGAGHDTMHVASVTDAGLLFVPSRGGISHNPAEWTDWQDCAKATEVLAQTISRIASDG</sequence>
<dbReference type="PANTHER" id="PTHR32494:SF5">
    <property type="entry name" value="ALLANTOATE AMIDOHYDROLASE"/>
    <property type="match status" value="1"/>
</dbReference>
<evidence type="ECO:0000313" key="4">
    <source>
        <dbReference type="Proteomes" id="UP001597075"/>
    </source>
</evidence>
<evidence type="ECO:0000313" key="3">
    <source>
        <dbReference type="EMBL" id="MFD1633109.1"/>
    </source>
</evidence>
<dbReference type="Proteomes" id="UP001597075">
    <property type="component" value="Unassembled WGS sequence"/>
</dbReference>
<dbReference type="GO" id="GO:0016787">
    <property type="term" value="F:hydrolase activity"/>
    <property type="evidence" value="ECO:0007669"/>
    <property type="project" value="UniProtKB-KW"/>
</dbReference>
<dbReference type="SUPFAM" id="SSF55031">
    <property type="entry name" value="Bacterial exopeptidase dimerisation domain"/>
    <property type="match status" value="1"/>
</dbReference>
<name>A0ABD6CVD6_9EURY</name>
<reference evidence="3 4" key="1">
    <citation type="journal article" date="2019" name="Int. J. Syst. Evol. Microbiol.">
        <title>The Global Catalogue of Microorganisms (GCM) 10K type strain sequencing project: providing services to taxonomists for standard genome sequencing and annotation.</title>
        <authorList>
            <consortium name="The Broad Institute Genomics Platform"/>
            <consortium name="The Broad Institute Genome Sequencing Center for Infectious Disease"/>
            <person name="Wu L."/>
            <person name="Ma J."/>
        </authorList>
    </citation>
    <scope>NUCLEOTIDE SEQUENCE [LARGE SCALE GENOMIC DNA]</scope>
    <source>
        <strain evidence="3 4">CGMCC 1.10594</strain>
    </source>
</reference>
<dbReference type="InterPro" id="IPR036264">
    <property type="entry name" value="Bact_exopeptidase_dim_dom"/>
</dbReference>
<evidence type="ECO:0000256" key="1">
    <source>
        <dbReference type="ARBA" id="ARBA00022801"/>
    </source>
</evidence>
<gene>
    <name evidence="3" type="ORF">ACFSBJ_05080</name>
</gene>
<dbReference type="InterPro" id="IPR011650">
    <property type="entry name" value="Peptidase_M20_dimer"/>
</dbReference>
<keyword evidence="4" id="KW-1185">Reference proteome</keyword>
<dbReference type="InterPro" id="IPR010158">
    <property type="entry name" value="Amidase_Cbmase"/>
</dbReference>
<dbReference type="InterPro" id="IPR002933">
    <property type="entry name" value="Peptidase_M20"/>
</dbReference>
<dbReference type="AlphaFoldDB" id="A0ABD6CVD6"/>
<organism evidence="3 4">
    <name type="scientific">Haloplanus ruber</name>
    <dbReference type="NCBI Taxonomy" id="869892"/>
    <lineage>
        <taxon>Archaea</taxon>
        <taxon>Methanobacteriati</taxon>
        <taxon>Methanobacteriota</taxon>
        <taxon>Stenosarchaea group</taxon>
        <taxon>Halobacteria</taxon>
        <taxon>Halobacteriales</taxon>
        <taxon>Haloferacaceae</taxon>
        <taxon>Haloplanus</taxon>
    </lineage>
</organism>
<feature type="domain" description="Peptidase M20 dimerisation" evidence="2">
    <location>
        <begin position="212"/>
        <end position="313"/>
    </location>
</feature>
<dbReference type="NCBIfam" id="NF006771">
    <property type="entry name" value="PRK09290.1-5"/>
    <property type="match status" value="1"/>
</dbReference>
<dbReference type="EMBL" id="JBHUDL010000006">
    <property type="protein sequence ID" value="MFD1633109.1"/>
    <property type="molecule type" value="Genomic_DNA"/>
</dbReference>
<accession>A0ABD6CVD6</accession>